<dbReference type="PANTHER" id="PTHR38032:SF1">
    <property type="entry name" value="RNA-BINDING PROTEIN KHPB N-TERMINAL DOMAIN-CONTAINING PROTEIN"/>
    <property type="match status" value="1"/>
</dbReference>
<sequence length="619" mass="66587">MSTSEHCIAKRHDGVYADPAVLGTTLVAAIDSIFRGGHYLAGVDYPVLLKALFGHGPALAGPDGANQQIRIAADILPFDPARRELYRAVKIGKGYAEYYFEPVWLTDPADPDAPGLPARLDPDEFIADMWGKGIRFGIELDAVRAAIASSKADRVTVARRLEPVPGQDARIVEISDDIHRNDAPRQLANGRLDLHRFQNRFPQIQPGVRLLQKIPLTLGTPGFEMAGSALPAKPGKDVDLGEYAGPGTRVERAQDGEFLVSQQAGFLTVDSATSKISVGDKIVSRDGVSAKTTGNLELSGDYEEFGEVQEKRVIEGESITVHGDVYGRLVSRGGRILLHANLVGGSAHNQHGDIRVAGVASGAVLHAADGAIVLDRAENCVVSGTRITIAHAVNCEVIGDEVRIGQAEGSAIAGRRVDIECAAPRKQGEMLVYVLCPEGPQIDEIIAVVTARLAQFAQLAARQKAGMDSLTAQPEVRRYLLLASTVRKNEISFTPEQARQFQRMAQEVAPALKAIGEASARLKQLEADQEEGRKVLADLERQRRDAACVSSVGVQQVQGDTLVRVLGFSPAAGSPYIIAPREIRTRLRGPQNGALLFSGAHGRFAWSSDDKKDQEEKTA</sequence>
<dbReference type="EMBL" id="JANUGX010000030">
    <property type="protein sequence ID" value="MCS0591696.1"/>
    <property type="molecule type" value="Genomic_DNA"/>
</dbReference>
<evidence type="ECO:0000313" key="2">
    <source>
        <dbReference type="EMBL" id="MCS0591696.1"/>
    </source>
</evidence>
<dbReference type="Proteomes" id="UP001205560">
    <property type="component" value="Unassembled WGS sequence"/>
</dbReference>
<dbReference type="RefSeq" id="WP_258847466.1">
    <property type="nucleotide sequence ID" value="NZ_JANUGX010000030.1"/>
</dbReference>
<keyword evidence="3" id="KW-1185">Reference proteome</keyword>
<evidence type="ECO:0000313" key="3">
    <source>
        <dbReference type="Proteomes" id="UP001205560"/>
    </source>
</evidence>
<dbReference type="Pfam" id="PF20250">
    <property type="entry name" value="FapA_N"/>
    <property type="match status" value="1"/>
</dbReference>
<reference evidence="2 3" key="1">
    <citation type="submission" date="2022-08" db="EMBL/GenBank/DDBJ databases">
        <title>Reclassification of Massilia species as members of the genera Telluria, Duganella, Pseudoduganella, Mokoshia gen. nov. and Zemynaea gen. nov. using orthogonal and non-orthogonal genome-based approaches.</title>
        <authorList>
            <person name="Bowman J.P."/>
        </authorList>
    </citation>
    <scope>NUCLEOTIDE SEQUENCE [LARGE SCALE GENOMIC DNA]</scope>
    <source>
        <strain evidence="2 3">LMG 28164</strain>
    </source>
</reference>
<dbReference type="InterPro" id="IPR046866">
    <property type="entry name" value="FapA_N"/>
</dbReference>
<proteinExistence type="predicted"/>
<protein>
    <submittedName>
        <fullName evidence="2">FapA family protein</fullName>
    </submittedName>
</protein>
<evidence type="ECO:0000259" key="1">
    <source>
        <dbReference type="Pfam" id="PF20250"/>
    </source>
</evidence>
<comment type="caution">
    <text evidence="2">The sequence shown here is derived from an EMBL/GenBank/DDBJ whole genome shotgun (WGS) entry which is preliminary data.</text>
</comment>
<organism evidence="2 3">
    <name type="scientific">Massilia norwichensis</name>
    <dbReference type="NCBI Taxonomy" id="1442366"/>
    <lineage>
        <taxon>Bacteria</taxon>
        <taxon>Pseudomonadati</taxon>
        <taxon>Pseudomonadota</taxon>
        <taxon>Betaproteobacteria</taxon>
        <taxon>Burkholderiales</taxon>
        <taxon>Oxalobacteraceae</taxon>
        <taxon>Telluria group</taxon>
        <taxon>Massilia</taxon>
    </lineage>
</organism>
<accession>A0ABT2ABX2</accession>
<gene>
    <name evidence="2" type="ORF">NX782_21110</name>
</gene>
<name>A0ABT2ABX2_9BURK</name>
<feature type="domain" description="Flagellar Assembly Protein A N-terminal region" evidence="1">
    <location>
        <begin position="120"/>
        <end position="269"/>
    </location>
</feature>
<dbReference type="PANTHER" id="PTHR38032">
    <property type="entry name" value="POLYMERASE-RELATED"/>
    <property type="match status" value="1"/>
</dbReference>
<dbReference type="InterPro" id="IPR005646">
    <property type="entry name" value="FapA"/>
</dbReference>